<dbReference type="AlphaFoldDB" id="B8J3W3"/>
<dbReference type="KEGG" id="dds:Ddes_0436"/>
<reference evidence="1" key="1">
    <citation type="submission" date="2009-01" db="EMBL/GenBank/DDBJ databases">
        <title>Complete sequence of Desulfovibrio desulfuricans subsp. desulfuricans str. ATCC 27774.</title>
        <authorList>
            <consortium name="US DOE Joint Genome Institute"/>
            <person name="Lucas S."/>
            <person name="Copeland A."/>
            <person name="Lapidus A."/>
            <person name="Glavina del Rio T."/>
            <person name="Tice H."/>
            <person name="Bruce D."/>
            <person name="Goodwin L."/>
            <person name="Pitluck S."/>
            <person name="Sims D."/>
            <person name="Lu M."/>
            <person name="Kiss H."/>
            <person name="Meineke L."/>
            <person name="Brettin T."/>
            <person name="Detter J.C."/>
            <person name="Han C."/>
            <person name="Larimer F."/>
            <person name="Land M."/>
            <person name="Hauser L."/>
            <person name="Kyrpides N."/>
            <person name="Ovchinnikova G."/>
            <person name="Hazen T.C."/>
        </authorList>
    </citation>
    <scope>NUCLEOTIDE SEQUENCE [LARGE SCALE GENOMIC DNA]</scope>
    <source>
        <strain evidence="1">ATCC 27774</strain>
    </source>
</reference>
<evidence type="ECO:0000313" key="1">
    <source>
        <dbReference type="EMBL" id="ACL48348.1"/>
    </source>
</evidence>
<protein>
    <submittedName>
        <fullName evidence="1">Uncharacterized protein</fullName>
    </submittedName>
</protein>
<dbReference type="EMBL" id="CP001358">
    <property type="protein sequence ID" value="ACL48348.1"/>
    <property type="molecule type" value="Genomic_DNA"/>
</dbReference>
<sequence>MAAKPKSPTAKSATKDKGSVKKVNFLQELMWVFERYGFSQVKEFISDLERDVSSNIQQEFGLQEFAPKNPNQLFLVGVLPKIFSDAKIFSSNEEIANFSEDILKVKISRWEKKSRLELIGHIVCSTAQADDKKLEQIATALKKLHSGRKDADIFLEKSRQDKKSWNEIIQLLLQSDQ</sequence>
<name>B8J3W3_DESDA</name>
<dbReference type="eggNOG" id="ENOG502ZWAG">
    <property type="taxonomic scope" value="Bacteria"/>
</dbReference>
<dbReference type="HOGENOM" id="CLU_1502891_0_0_7"/>
<proteinExistence type="predicted"/>
<accession>B8J3W3</accession>
<dbReference type="STRING" id="525146.Ddes_0436"/>
<gene>
    <name evidence="1" type="ordered locus">Ddes_0436</name>
</gene>
<organism evidence="1">
    <name type="scientific">Desulfovibrio desulfuricans (strain ATCC 27774 / DSM 6949 / MB)</name>
    <dbReference type="NCBI Taxonomy" id="525146"/>
    <lineage>
        <taxon>Bacteria</taxon>
        <taxon>Pseudomonadati</taxon>
        <taxon>Thermodesulfobacteriota</taxon>
        <taxon>Desulfovibrionia</taxon>
        <taxon>Desulfovibrionales</taxon>
        <taxon>Desulfovibrionaceae</taxon>
        <taxon>Desulfovibrio</taxon>
    </lineage>
</organism>